<dbReference type="SUPFAM" id="SSF53850">
    <property type="entry name" value="Periplasmic binding protein-like II"/>
    <property type="match status" value="1"/>
</dbReference>
<dbReference type="Gene3D" id="3.40.190.10">
    <property type="entry name" value="Periplasmic binding protein-like II"/>
    <property type="match status" value="2"/>
</dbReference>
<dbReference type="InterPro" id="IPR005119">
    <property type="entry name" value="LysR_subst-bd"/>
</dbReference>
<dbReference type="EMBL" id="UWPJ01000017">
    <property type="protein sequence ID" value="VCU70184.1"/>
    <property type="molecule type" value="Genomic_DNA"/>
</dbReference>
<accession>A0A3P4B1N3</accession>
<comment type="similarity">
    <text evidence="1">Belongs to the LysR transcriptional regulatory family.</text>
</comment>
<keyword evidence="3" id="KW-0238">DNA-binding</keyword>
<keyword evidence="7" id="KW-1185">Reference proteome</keyword>
<dbReference type="RefSeq" id="WP_124079686.1">
    <property type="nucleotide sequence ID" value="NZ_UWPJ01000017.1"/>
</dbReference>
<keyword evidence="2" id="KW-0805">Transcription regulation</keyword>
<dbReference type="CDD" id="cd08459">
    <property type="entry name" value="PBP2_DntR_NahR_LinR_like"/>
    <property type="match status" value="1"/>
</dbReference>
<evidence type="ECO:0000256" key="1">
    <source>
        <dbReference type="ARBA" id="ARBA00009437"/>
    </source>
</evidence>
<dbReference type="OrthoDB" id="5495633at2"/>
<dbReference type="SUPFAM" id="SSF46785">
    <property type="entry name" value="Winged helix' DNA-binding domain"/>
    <property type="match status" value="1"/>
</dbReference>
<dbReference type="PRINTS" id="PR00039">
    <property type="entry name" value="HTHLYSR"/>
</dbReference>
<gene>
    <name evidence="6" type="primary">nodD2_9</name>
    <name evidence="6" type="ORF">PIGHUM_02251</name>
</gene>
<evidence type="ECO:0000313" key="6">
    <source>
        <dbReference type="EMBL" id="VCU70184.1"/>
    </source>
</evidence>
<feature type="domain" description="HTH lysR-type" evidence="5">
    <location>
        <begin position="4"/>
        <end position="61"/>
    </location>
</feature>
<dbReference type="InterPro" id="IPR000847">
    <property type="entry name" value="LysR_HTH_N"/>
</dbReference>
<dbReference type="InterPro" id="IPR050389">
    <property type="entry name" value="LysR-type_TF"/>
</dbReference>
<dbReference type="InterPro" id="IPR036388">
    <property type="entry name" value="WH-like_DNA-bd_sf"/>
</dbReference>
<dbReference type="InterPro" id="IPR036390">
    <property type="entry name" value="WH_DNA-bd_sf"/>
</dbReference>
<dbReference type="Pfam" id="PF03466">
    <property type="entry name" value="LysR_substrate"/>
    <property type="match status" value="1"/>
</dbReference>
<protein>
    <submittedName>
        <fullName evidence="6">Nodulation protein D 2</fullName>
    </submittedName>
</protein>
<evidence type="ECO:0000313" key="7">
    <source>
        <dbReference type="Proteomes" id="UP000277294"/>
    </source>
</evidence>
<evidence type="ECO:0000256" key="2">
    <source>
        <dbReference type="ARBA" id="ARBA00023015"/>
    </source>
</evidence>
<keyword evidence="4" id="KW-0804">Transcription</keyword>
<dbReference type="PANTHER" id="PTHR30118:SF15">
    <property type="entry name" value="TRANSCRIPTIONAL REGULATORY PROTEIN"/>
    <property type="match status" value="1"/>
</dbReference>
<organism evidence="6 7">
    <name type="scientific">Pigmentiphaga humi</name>
    <dbReference type="NCBI Taxonomy" id="2478468"/>
    <lineage>
        <taxon>Bacteria</taxon>
        <taxon>Pseudomonadati</taxon>
        <taxon>Pseudomonadota</taxon>
        <taxon>Betaproteobacteria</taxon>
        <taxon>Burkholderiales</taxon>
        <taxon>Alcaligenaceae</taxon>
        <taxon>Pigmentiphaga</taxon>
    </lineage>
</organism>
<evidence type="ECO:0000259" key="5">
    <source>
        <dbReference type="PROSITE" id="PS50931"/>
    </source>
</evidence>
<evidence type="ECO:0000256" key="4">
    <source>
        <dbReference type="ARBA" id="ARBA00023163"/>
    </source>
</evidence>
<name>A0A3P4B1N3_9BURK</name>
<dbReference type="Gene3D" id="1.10.10.10">
    <property type="entry name" value="Winged helix-like DNA-binding domain superfamily/Winged helix DNA-binding domain"/>
    <property type="match status" value="1"/>
</dbReference>
<sequence length="297" mass="32977">MSKLDLKDLALLDHLAKTGAVSATAEALGLSQPSVSIRLGKLREHFNDPLFVRTSLGMEPTPRAAALAPAIQAALALFNGTEGVEPDFDPTSSNRIFRICMTNTGQMVVLARLLNRLAEVAPHVRIEVKDLDPDTPRRLESGEADLAMGFTLSMQAGFHQQKLFTEHYVCLARAGHPRIRRKLTRTQFLEESHVSVITTGTAHWMLDKAIEDAGISRKIALWVPSFLGLEEVIAKTDLVALAPIHLAKLISAHGAVQYFDVPIELPSYLVRQYWHDRYHKDAGCRWLRATAADIFRD</sequence>
<dbReference type="GO" id="GO:0003677">
    <property type="term" value="F:DNA binding"/>
    <property type="evidence" value="ECO:0007669"/>
    <property type="project" value="UniProtKB-KW"/>
</dbReference>
<dbReference type="Pfam" id="PF00126">
    <property type="entry name" value="HTH_1"/>
    <property type="match status" value="1"/>
</dbReference>
<dbReference type="PANTHER" id="PTHR30118">
    <property type="entry name" value="HTH-TYPE TRANSCRIPTIONAL REGULATOR LEUO-RELATED"/>
    <property type="match status" value="1"/>
</dbReference>
<dbReference type="PROSITE" id="PS50931">
    <property type="entry name" value="HTH_LYSR"/>
    <property type="match status" value="1"/>
</dbReference>
<dbReference type="Proteomes" id="UP000277294">
    <property type="component" value="Unassembled WGS sequence"/>
</dbReference>
<dbReference type="AlphaFoldDB" id="A0A3P4B1N3"/>
<reference evidence="6 7" key="1">
    <citation type="submission" date="2018-10" db="EMBL/GenBank/DDBJ databases">
        <authorList>
            <person name="Criscuolo A."/>
        </authorList>
    </citation>
    <scope>NUCLEOTIDE SEQUENCE [LARGE SCALE GENOMIC DNA]</scope>
    <source>
        <strain evidence="6">DnA1</strain>
    </source>
</reference>
<dbReference type="GO" id="GO:0003700">
    <property type="term" value="F:DNA-binding transcription factor activity"/>
    <property type="evidence" value="ECO:0007669"/>
    <property type="project" value="InterPro"/>
</dbReference>
<proteinExistence type="inferred from homology"/>
<evidence type="ECO:0000256" key="3">
    <source>
        <dbReference type="ARBA" id="ARBA00023125"/>
    </source>
</evidence>